<accession>A0ABW2AVH4</accession>
<feature type="transmembrane region" description="Helical" evidence="1">
    <location>
        <begin position="110"/>
        <end position="131"/>
    </location>
</feature>
<keyword evidence="1" id="KW-0472">Membrane</keyword>
<organism evidence="2 3">
    <name type="scientific">Branchiibius cervicis</name>
    <dbReference type="NCBI Taxonomy" id="908252"/>
    <lineage>
        <taxon>Bacteria</taxon>
        <taxon>Bacillati</taxon>
        <taxon>Actinomycetota</taxon>
        <taxon>Actinomycetes</taxon>
        <taxon>Micrococcales</taxon>
        <taxon>Dermacoccaceae</taxon>
        <taxon>Branchiibius</taxon>
    </lineage>
</organism>
<keyword evidence="3" id="KW-1185">Reference proteome</keyword>
<dbReference type="EMBL" id="JBHSWJ010000002">
    <property type="protein sequence ID" value="MFC6715029.1"/>
    <property type="molecule type" value="Genomic_DNA"/>
</dbReference>
<feature type="transmembrane region" description="Helical" evidence="1">
    <location>
        <begin position="196"/>
        <end position="215"/>
    </location>
</feature>
<name>A0ABW2AVH4_9MICO</name>
<dbReference type="Proteomes" id="UP001596356">
    <property type="component" value="Unassembled WGS sequence"/>
</dbReference>
<feature type="transmembrane region" description="Helical" evidence="1">
    <location>
        <begin position="83"/>
        <end position="103"/>
    </location>
</feature>
<evidence type="ECO:0000256" key="1">
    <source>
        <dbReference type="SAM" id="Phobius"/>
    </source>
</evidence>
<keyword evidence="1" id="KW-1133">Transmembrane helix</keyword>
<feature type="transmembrane region" description="Helical" evidence="1">
    <location>
        <begin position="137"/>
        <end position="155"/>
    </location>
</feature>
<dbReference type="InterPro" id="IPR018650">
    <property type="entry name" value="STSV1_Orf64"/>
</dbReference>
<reference evidence="3" key="1">
    <citation type="journal article" date="2019" name="Int. J. Syst. Evol. Microbiol.">
        <title>The Global Catalogue of Microorganisms (GCM) 10K type strain sequencing project: providing services to taxonomists for standard genome sequencing and annotation.</title>
        <authorList>
            <consortium name="The Broad Institute Genomics Platform"/>
            <consortium name="The Broad Institute Genome Sequencing Center for Infectious Disease"/>
            <person name="Wu L."/>
            <person name="Ma J."/>
        </authorList>
    </citation>
    <scope>NUCLEOTIDE SEQUENCE [LARGE SCALE GENOMIC DNA]</scope>
    <source>
        <strain evidence="3">NBRC 106593</strain>
    </source>
</reference>
<proteinExistence type="predicted"/>
<feature type="transmembrane region" description="Helical" evidence="1">
    <location>
        <begin position="249"/>
        <end position="270"/>
    </location>
</feature>
<feature type="transmembrane region" description="Helical" evidence="1">
    <location>
        <begin position="290"/>
        <end position="307"/>
    </location>
</feature>
<comment type="caution">
    <text evidence="2">The sequence shown here is derived from an EMBL/GenBank/DDBJ whole genome shotgun (WGS) entry which is preliminary data.</text>
</comment>
<protein>
    <submittedName>
        <fullName evidence="2">DUF2079 domain-containing protein</fullName>
    </submittedName>
</protein>
<dbReference type="Pfam" id="PF09852">
    <property type="entry name" value="DUF2079"/>
    <property type="match status" value="1"/>
</dbReference>
<sequence length="475" mass="50656">MRRRAAVLWLVASLWLAMWSVARYNAGLATSYDLGIFSQSAKSWSRGHWPHSDIRGLDLLGDHFSPILALNGLWWRIWPDPRVLLIVQAILIGAAMVIVWWVARRLVGGRIALVLFAIGLLARGTVAADLFDFHEVAYAAPIVALLASALVCGRFRLAVGAAVVLVLVKEDLGLTVIAAAAAWWLLQRDGWRRPVLLAGVGVAGLVAATVVLRLVGGGSGYGVFFGGSGSTPLGQQVDTGWSWWRLAPLALFAATALFVGLRSPVAVLAVPTLAWRMVGNNPSYWRLDTHYDVILVPIALIAAAHALSGAPSYRHFWNGIHPAAAVSGGSRSTSSGVAVAAVTGAAISVGLGVTQLVEVAAAPWHAIVPAQRYRDLQEMSERIARDAPIAASNTTGAYLVATHDQVWSIGSAPAVRYLVFARDRGPLDEVSGCQRDALFDEATARRDVTVLTAGRGDIVAIRYLDPTPVRLAECG</sequence>
<dbReference type="RefSeq" id="WP_377823836.1">
    <property type="nucleotide sequence ID" value="NZ_JBHSWJ010000002.1"/>
</dbReference>
<feature type="transmembrane region" description="Helical" evidence="1">
    <location>
        <begin position="162"/>
        <end position="184"/>
    </location>
</feature>
<evidence type="ECO:0000313" key="3">
    <source>
        <dbReference type="Proteomes" id="UP001596356"/>
    </source>
</evidence>
<gene>
    <name evidence="2" type="ORF">ACFQBT_14950</name>
</gene>
<keyword evidence="1" id="KW-0812">Transmembrane</keyword>
<evidence type="ECO:0000313" key="2">
    <source>
        <dbReference type="EMBL" id="MFC6715029.1"/>
    </source>
</evidence>